<dbReference type="Proteomes" id="UP000008204">
    <property type="component" value="Chromosome"/>
</dbReference>
<dbReference type="HOGENOM" id="CLU_027128_7_1_3"/>
<sequence length="416" mass="47048">MAIKLLSQFLVILVVLVSLFVNNLVLASEQYKDPIVIGMSAAFTGASKNLGLELYHGSMAYINKINQSGGINGHPLVIKAYDDGYNPLPAIENTVNLVEEDEVTVLFDYVGDPTVTKILPLLKKYEAKNIMLFFPFTGAQSMRQVPYNQYVVNLRASYREETAGLVDHLLGIGHKRIAVFYQIDAYGRSGWDGVRKALEKYGLDIVAETTYRRGTEYNSSFNPQVQILQEADPDAIISIGNYQACAGFIRDARDANWDIPIANVSLVGSESLLKLLLETGRKTQRDYTQNLINSEILPSYEDLSLPAVKEYRNAINSYRGKSPITKENYTESGYNYVSFEGFLNAKLMVEILKRWTDFSDQDQLHEIVDHLNDFDLGIGVSLQFKHPEHQGLHQVYYTTVSNNKFVPLKDWRKWSK</sequence>
<feature type="domain" description="Leucine-binding protein" evidence="3">
    <location>
        <begin position="34"/>
        <end position="402"/>
    </location>
</feature>
<dbReference type="Pfam" id="PF13458">
    <property type="entry name" value="Peripla_BP_6"/>
    <property type="match status" value="1"/>
</dbReference>
<dbReference type="RefSeq" id="WP_012594355.1">
    <property type="nucleotide sequence ID" value="NC_011726.1"/>
</dbReference>
<organism evidence="4 5">
    <name type="scientific">Rippkaea orientalis (strain PCC 8801 / RF-1)</name>
    <name type="common">Cyanothece sp. (strain PCC 8801)</name>
    <dbReference type="NCBI Taxonomy" id="41431"/>
    <lineage>
        <taxon>Bacteria</taxon>
        <taxon>Bacillati</taxon>
        <taxon>Cyanobacteriota</taxon>
        <taxon>Cyanophyceae</taxon>
        <taxon>Oscillatoriophycideae</taxon>
        <taxon>Chroococcales</taxon>
        <taxon>Aphanothecaceae</taxon>
        <taxon>Rippkaea</taxon>
        <taxon>Rippkaea orientalis</taxon>
    </lineage>
</organism>
<dbReference type="OrthoDB" id="9783240at2"/>
<dbReference type="InterPro" id="IPR028082">
    <property type="entry name" value="Peripla_BP_I"/>
</dbReference>
<dbReference type="EMBL" id="CP001287">
    <property type="protein sequence ID" value="ACK65080.1"/>
    <property type="molecule type" value="Genomic_DNA"/>
</dbReference>
<evidence type="ECO:0000256" key="2">
    <source>
        <dbReference type="ARBA" id="ARBA00022729"/>
    </source>
</evidence>
<dbReference type="Gene3D" id="3.40.50.2300">
    <property type="match status" value="2"/>
</dbReference>
<dbReference type="PANTHER" id="PTHR47235">
    <property type="entry name" value="BLR6548 PROTEIN"/>
    <property type="match status" value="1"/>
</dbReference>
<dbReference type="SUPFAM" id="SSF53822">
    <property type="entry name" value="Periplasmic binding protein-like I"/>
    <property type="match status" value="1"/>
</dbReference>
<dbReference type="CDD" id="cd19978">
    <property type="entry name" value="PBP1_ABC_ligand_binding-like"/>
    <property type="match status" value="1"/>
</dbReference>
<dbReference type="PANTHER" id="PTHR47235:SF1">
    <property type="entry name" value="BLR6548 PROTEIN"/>
    <property type="match status" value="1"/>
</dbReference>
<evidence type="ECO:0000259" key="3">
    <source>
        <dbReference type="Pfam" id="PF13458"/>
    </source>
</evidence>
<evidence type="ECO:0000313" key="5">
    <source>
        <dbReference type="Proteomes" id="UP000008204"/>
    </source>
</evidence>
<name>B7K0T9_RIPO1</name>
<reference evidence="5" key="1">
    <citation type="journal article" date="2011" name="MBio">
        <title>Novel metabolic attributes of the genus Cyanothece, comprising a group of unicellular nitrogen-fixing Cyanobacteria.</title>
        <authorList>
            <person name="Bandyopadhyay A."/>
            <person name="Elvitigala T."/>
            <person name="Welsh E."/>
            <person name="Stockel J."/>
            <person name="Liberton M."/>
            <person name="Min H."/>
            <person name="Sherman L.A."/>
            <person name="Pakrasi H.B."/>
        </authorList>
    </citation>
    <scope>NUCLEOTIDE SEQUENCE [LARGE SCALE GENOMIC DNA]</scope>
    <source>
        <strain evidence="5">PCC 8801</strain>
    </source>
</reference>
<dbReference type="KEGG" id="cyp:PCC8801_1004"/>
<dbReference type="InterPro" id="IPR028081">
    <property type="entry name" value="Leu-bd"/>
</dbReference>
<evidence type="ECO:0000313" key="4">
    <source>
        <dbReference type="EMBL" id="ACK65080.1"/>
    </source>
</evidence>
<evidence type="ECO:0000256" key="1">
    <source>
        <dbReference type="ARBA" id="ARBA00010062"/>
    </source>
</evidence>
<dbReference type="STRING" id="41431.PCC8801_1004"/>
<dbReference type="AlphaFoldDB" id="B7K0T9"/>
<proteinExistence type="inferred from homology"/>
<dbReference type="eggNOG" id="COG0683">
    <property type="taxonomic scope" value="Bacteria"/>
</dbReference>
<comment type="similarity">
    <text evidence="1">Belongs to the leucine-binding protein family.</text>
</comment>
<keyword evidence="4" id="KW-0675">Receptor</keyword>
<protein>
    <submittedName>
        <fullName evidence="4">Extracellular ligand-binding receptor</fullName>
    </submittedName>
</protein>
<gene>
    <name evidence="4" type="ordered locus">PCC8801_1004</name>
</gene>
<keyword evidence="2" id="KW-0732">Signal</keyword>
<keyword evidence="5" id="KW-1185">Reference proteome</keyword>
<accession>B7K0T9</accession>